<comment type="caution">
    <text evidence="6">The sequence shown here is derived from an EMBL/GenBank/DDBJ whole genome shotgun (WGS) entry which is preliminary data.</text>
</comment>
<protein>
    <submittedName>
        <fullName evidence="6">Integrase</fullName>
    </submittedName>
</protein>
<dbReference type="GO" id="GO:0003677">
    <property type="term" value="F:DNA binding"/>
    <property type="evidence" value="ECO:0007669"/>
    <property type="project" value="UniProtKB-KW"/>
</dbReference>
<sequence>MSATREVKLSEAEVRRQAADKSVRDLRDPRHPGLYLRFWSNRERGTWHLVRGKKWVPFARWPDLNVAAVIAELPALRQRLLRDPATAPVVSGMATVGQLLDWYGDRMARDRSLSAKRKAGAKSAITQHLKPRLDDLALADVSADALDKHLMWPCQAEVSLSYLRQMFALLLTAFRQALQLGLIDRNPMAGMRFNDFTKAKILPKAARLRDVQLPELMQQLAQAFQQEPGDAMLALMMLAHGTRIGETRMARWNEISLAAAEWFIPAANAKTRTEHRLPLTAQVRALLTRYRAIQQAEGYEGVYLFPNRRGLCLSETQASNAFKRLGQGEWTSHDLRKVSRSTWTDLGIDGHIGEMLLNHKLGKIASTYIHTQAMQQRRAALEKWHAWLDRIGFAVIHGLTKALFEISQNSPEATAAVAPSDLTAFVISEDSKA</sequence>
<feature type="domain" description="Tyr recombinase" evidence="5">
    <location>
        <begin position="207"/>
        <end position="382"/>
    </location>
</feature>
<dbReference type="InterPro" id="IPR010998">
    <property type="entry name" value="Integrase_recombinase_N"/>
</dbReference>
<dbReference type="EMBL" id="PJCG01000061">
    <property type="protein sequence ID" value="PKI19392.1"/>
    <property type="molecule type" value="Genomic_DNA"/>
</dbReference>
<dbReference type="CDD" id="cd00801">
    <property type="entry name" value="INT_P4_C"/>
    <property type="match status" value="1"/>
</dbReference>
<evidence type="ECO:0000313" key="7">
    <source>
        <dbReference type="Proteomes" id="UP000233399"/>
    </source>
</evidence>
<keyword evidence="2" id="KW-0229">DNA integration</keyword>
<dbReference type="PANTHER" id="PTHR30629:SF6">
    <property type="entry name" value="PROPHAGE INTEGRASE INTA-RELATED"/>
    <property type="match status" value="1"/>
</dbReference>
<name>A0A2N1IMC4_9PSED</name>
<dbReference type="Proteomes" id="UP000233399">
    <property type="component" value="Unassembled WGS sequence"/>
</dbReference>
<dbReference type="GO" id="GO:0015074">
    <property type="term" value="P:DNA integration"/>
    <property type="evidence" value="ECO:0007669"/>
    <property type="project" value="UniProtKB-KW"/>
</dbReference>
<dbReference type="Gene3D" id="1.10.443.10">
    <property type="entry name" value="Intergrase catalytic core"/>
    <property type="match status" value="1"/>
</dbReference>
<evidence type="ECO:0000259" key="5">
    <source>
        <dbReference type="PROSITE" id="PS51898"/>
    </source>
</evidence>
<dbReference type="PROSITE" id="PS51898">
    <property type="entry name" value="TYR_RECOMBINASE"/>
    <property type="match status" value="1"/>
</dbReference>
<keyword evidence="4" id="KW-0233">DNA recombination</keyword>
<dbReference type="SUPFAM" id="SSF56349">
    <property type="entry name" value="DNA breaking-rejoining enzymes"/>
    <property type="match status" value="1"/>
</dbReference>
<dbReference type="InterPro" id="IPR002104">
    <property type="entry name" value="Integrase_catalytic"/>
</dbReference>
<dbReference type="InterPro" id="IPR011010">
    <property type="entry name" value="DNA_brk_join_enz"/>
</dbReference>
<evidence type="ECO:0000256" key="1">
    <source>
        <dbReference type="ARBA" id="ARBA00008857"/>
    </source>
</evidence>
<proteinExistence type="inferred from homology"/>
<reference evidence="6 7" key="1">
    <citation type="submission" date="2017-12" db="EMBL/GenBank/DDBJ databases">
        <title>Isolation and characterization of an aerobic denitrifying Pseudomonas monteilii CY06 from aquaculture ponds.</title>
        <authorList>
            <person name="Ma Q."/>
            <person name="Cai Y."/>
            <person name="He Z."/>
        </authorList>
    </citation>
    <scope>NUCLEOTIDE SEQUENCE [LARGE SCALE GENOMIC DNA]</scope>
    <source>
        <strain evidence="6 7">CY06</strain>
    </source>
</reference>
<dbReference type="RefSeq" id="WP_101196673.1">
    <property type="nucleotide sequence ID" value="NZ_PJCG01000061.1"/>
</dbReference>
<evidence type="ECO:0000256" key="2">
    <source>
        <dbReference type="ARBA" id="ARBA00022908"/>
    </source>
</evidence>
<dbReference type="Gene3D" id="1.10.150.130">
    <property type="match status" value="1"/>
</dbReference>
<evidence type="ECO:0000313" key="6">
    <source>
        <dbReference type="EMBL" id="PKI19392.1"/>
    </source>
</evidence>
<gene>
    <name evidence="6" type="ORF">CXB65_23175</name>
</gene>
<dbReference type="PANTHER" id="PTHR30629">
    <property type="entry name" value="PROPHAGE INTEGRASE"/>
    <property type="match status" value="1"/>
</dbReference>
<accession>A0A2N1IMC4</accession>
<dbReference type="AlphaFoldDB" id="A0A2N1IMC4"/>
<organism evidence="6 7">
    <name type="scientific">Pseudomonas monteilii</name>
    <dbReference type="NCBI Taxonomy" id="76759"/>
    <lineage>
        <taxon>Bacteria</taxon>
        <taxon>Pseudomonadati</taxon>
        <taxon>Pseudomonadota</taxon>
        <taxon>Gammaproteobacteria</taxon>
        <taxon>Pseudomonadales</taxon>
        <taxon>Pseudomonadaceae</taxon>
        <taxon>Pseudomonas</taxon>
    </lineage>
</organism>
<dbReference type="InterPro" id="IPR013762">
    <property type="entry name" value="Integrase-like_cat_sf"/>
</dbReference>
<evidence type="ECO:0000256" key="3">
    <source>
        <dbReference type="ARBA" id="ARBA00023125"/>
    </source>
</evidence>
<keyword evidence="3" id="KW-0238">DNA-binding</keyword>
<dbReference type="InterPro" id="IPR050808">
    <property type="entry name" value="Phage_Integrase"/>
</dbReference>
<evidence type="ECO:0000256" key="4">
    <source>
        <dbReference type="ARBA" id="ARBA00023172"/>
    </source>
</evidence>
<dbReference type="Pfam" id="PF00589">
    <property type="entry name" value="Phage_integrase"/>
    <property type="match status" value="1"/>
</dbReference>
<dbReference type="GO" id="GO:0006310">
    <property type="term" value="P:DNA recombination"/>
    <property type="evidence" value="ECO:0007669"/>
    <property type="project" value="UniProtKB-KW"/>
</dbReference>
<comment type="similarity">
    <text evidence="1">Belongs to the 'phage' integrase family.</text>
</comment>